<dbReference type="InterPro" id="IPR036047">
    <property type="entry name" value="F-box-like_dom_sf"/>
</dbReference>
<dbReference type="AlphaFoldDB" id="A0A3B6NVF8"/>
<evidence type="ECO:0000259" key="2">
    <source>
        <dbReference type="SMART" id="SM00256"/>
    </source>
</evidence>
<dbReference type="OrthoDB" id="696044at2759"/>
<dbReference type="STRING" id="4565.A0A3B6NVF8"/>
<dbReference type="Pfam" id="PF00646">
    <property type="entry name" value="F-box"/>
    <property type="match status" value="1"/>
</dbReference>
<accession>A0A3B6NVF8</accession>
<feature type="domain" description="F-box" evidence="2">
    <location>
        <begin position="11"/>
        <end position="51"/>
    </location>
</feature>
<dbReference type="Gene3D" id="1.20.1280.50">
    <property type="match status" value="1"/>
</dbReference>
<feature type="region of interest" description="Disordered" evidence="1">
    <location>
        <begin position="399"/>
        <end position="472"/>
    </location>
</feature>
<reference evidence="3" key="2">
    <citation type="submission" date="2018-10" db="UniProtKB">
        <authorList>
            <consortium name="EnsemblPlants"/>
        </authorList>
    </citation>
    <scope>IDENTIFICATION</scope>
</reference>
<dbReference type="OMA" id="SHEIPQW"/>
<feature type="compositionally biased region" description="Acidic residues" evidence="1">
    <location>
        <begin position="439"/>
        <end position="456"/>
    </location>
</feature>
<feature type="compositionally biased region" description="Acidic residues" evidence="1">
    <location>
        <begin position="402"/>
        <end position="422"/>
    </location>
</feature>
<dbReference type="Gramene" id="TraesCS6A02G401800.1">
    <property type="protein sequence ID" value="TraesCS6A02G401800.1.cds1"/>
    <property type="gene ID" value="TraesCS6A02G401800"/>
</dbReference>
<dbReference type="Gramene" id="TraesROB_scaffold_084533_01G000100.1">
    <property type="protein sequence ID" value="TraesROB_scaffold_084533_01G000100.1"/>
    <property type="gene ID" value="TraesROB_scaffold_084533_01G000100"/>
</dbReference>
<dbReference type="Gramene" id="TraesCS6A03G1006700.1">
    <property type="protein sequence ID" value="TraesCS6A03G1006700.1.CDS1"/>
    <property type="gene ID" value="TraesCS6A03G1006700"/>
</dbReference>
<dbReference type="EnsemblPlants" id="TraesCS6A02G401800.1">
    <property type="protein sequence ID" value="TraesCS6A02G401800.1.cds1"/>
    <property type="gene ID" value="TraesCS6A02G401800"/>
</dbReference>
<dbReference type="PANTHER" id="PTHR34591:SF33">
    <property type="entry name" value="F-BOX DOMAIN-CONTAINING PROTEIN"/>
    <property type="match status" value="1"/>
</dbReference>
<reference evidence="3" key="1">
    <citation type="submission" date="2018-08" db="EMBL/GenBank/DDBJ databases">
        <authorList>
            <person name="Rossello M."/>
        </authorList>
    </citation>
    <scope>NUCLEOTIDE SEQUENCE [LARGE SCALE GENOMIC DNA]</scope>
    <source>
        <strain evidence="3">cv. Chinese Spring</strain>
    </source>
</reference>
<name>A0A3B6NVF8_WHEAT</name>
<keyword evidence="4" id="KW-1185">Reference proteome</keyword>
<dbReference type="Gramene" id="TraesCLE_scaffold_101539_01G000300.1">
    <property type="protein sequence ID" value="TraesCLE_scaffold_101539_01G000300.1"/>
    <property type="gene ID" value="TraesCLE_scaffold_101539_01G000300"/>
</dbReference>
<protein>
    <recommendedName>
        <fullName evidence="2">F-box domain-containing protein</fullName>
    </recommendedName>
</protein>
<dbReference type="PANTHER" id="PTHR34591">
    <property type="entry name" value="OS03G0653100 PROTEIN-RELATED"/>
    <property type="match status" value="1"/>
</dbReference>
<sequence length="563" mass="64470">MDGSDGNGICFPYDVLLDILRRLPCRPLVESRRVCRTWRAIVDAHKLLLPHFFPRGPFPGIFTSNYGCANKSSFFAPSVPARSEQLGGAYDGPVFRHPLFRHDTFSVLHCCNGLLLLKNRLRHHLYVCNPATVRIASLPPLPEKETWPFVEGMFLAFDPAVSRHHEVFLLPKGKILPEGRTQPQTWVEVNLEQLHLPMLFEEENLSEEDQEEMDITYHFDYVRDFNTTPPSDVISISVFSSQTNQWVNPEFVPGHYAPRKLYDMVAAPHPSRVKIWKSAEYWQGSLYVHCWNHILLILRNSEGVYNMAQLPDKTYIDEHTSWSKLLESSVVASYERGVHYVAHDKIQLRVWTLVESEDGQVEWMLAHQAELSHEIPQWTEPRVPWKAVGNNKAIASLFEPYNIDEESDTSDDRDGNDENDEAEGIHEVDGGFDDTTSNVDDDGHSEEDVAHEDEDDTFKSVESFDSSWDSDEDNFIDLHESSESMSQDYKIIGLHPHKEVVLLQTHGAVTAYHIRTMRMQYLGYDLLRNPCSNAHGIGAAFPYRPCYADALPATKLPYSHYGW</sequence>
<proteinExistence type="predicted"/>
<evidence type="ECO:0000313" key="3">
    <source>
        <dbReference type="EnsemblPlants" id="TraesCS6A02G401800.1.cds1"/>
    </source>
</evidence>
<dbReference type="Proteomes" id="UP000019116">
    <property type="component" value="Chromosome 6A"/>
</dbReference>
<organism evidence="3">
    <name type="scientific">Triticum aestivum</name>
    <name type="common">Wheat</name>
    <dbReference type="NCBI Taxonomy" id="4565"/>
    <lineage>
        <taxon>Eukaryota</taxon>
        <taxon>Viridiplantae</taxon>
        <taxon>Streptophyta</taxon>
        <taxon>Embryophyta</taxon>
        <taxon>Tracheophyta</taxon>
        <taxon>Spermatophyta</taxon>
        <taxon>Magnoliopsida</taxon>
        <taxon>Liliopsida</taxon>
        <taxon>Poales</taxon>
        <taxon>Poaceae</taxon>
        <taxon>BOP clade</taxon>
        <taxon>Pooideae</taxon>
        <taxon>Triticodae</taxon>
        <taxon>Triticeae</taxon>
        <taxon>Triticinae</taxon>
        <taxon>Triticum</taxon>
    </lineage>
</organism>
<evidence type="ECO:0000313" key="4">
    <source>
        <dbReference type="Proteomes" id="UP000019116"/>
    </source>
</evidence>
<dbReference type="SUPFAM" id="SSF81383">
    <property type="entry name" value="F-box domain"/>
    <property type="match status" value="1"/>
</dbReference>
<evidence type="ECO:0000256" key="1">
    <source>
        <dbReference type="SAM" id="MobiDB-lite"/>
    </source>
</evidence>
<dbReference type="SMART" id="SM00256">
    <property type="entry name" value="FBOX"/>
    <property type="match status" value="1"/>
</dbReference>
<dbReference type="InterPro" id="IPR001810">
    <property type="entry name" value="F-box_dom"/>
</dbReference>